<proteinExistence type="predicted"/>
<keyword evidence="2" id="KW-1185">Reference proteome</keyword>
<reference evidence="1" key="1">
    <citation type="journal article" date="2020" name="Stud. Mycol.">
        <title>101 Dothideomycetes genomes: a test case for predicting lifestyles and emergence of pathogens.</title>
        <authorList>
            <person name="Haridas S."/>
            <person name="Albert R."/>
            <person name="Binder M."/>
            <person name="Bloem J."/>
            <person name="Labutti K."/>
            <person name="Salamov A."/>
            <person name="Andreopoulos B."/>
            <person name="Baker S."/>
            <person name="Barry K."/>
            <person name="Bills G."/>
            <person name="Bluhm B."/>
            <person name="Cannon C."/>
            <person name="Castanera R."/>
            <person name="Culley D."/>
            <person name="Daum C."/>
            <person name="Ezra D."/>
            <person name="Gonzalez J."/>
            <person name="Henrissat B."/>
            <person name="Kuo A."/>
            <person name="Liang C."/>
            <person name="Lipzen A."/>
            <person name="Lutzoni F."/>
            <person name="Magnuson J."/>
            <person name="Mondo S."/>
            <person name="Nolan M."/>
            <person name="Ohm R."/>
            <person name="Pangilinan J."/>
            <person name="Park H.-J."/>
            <person name="Ramirez L."/>
            <person name="Alfaro M."/>
            <person name="Sun H."/>
            <person name="Tritt A."/>
            <person name="Yoshinaga Y."/>
            <person name="Zwiers L.-H."/>
            <person name="Turgeon B."/>
            <person name="Goodwin S."/>
            <person name="Spatafora J."/>
            <person name="Crous P."/>
            <person name="Grigoriev I."/>
        </authorList>
    </citation>
    <scope>NUCLEOTIDE SEQUENCE</scope>
    <source>
        <strain evidence="1">CBS 161.51</strain>
    </source>
</reference>
<protein>
    <submittedName>
        <fullName evidence="1">Uncharacterized protein</fullName>
    </submittedName>
</protein>
<sequence length="468" mass="52936">MPYPKRKNDYVFVHSKKTGEMSIRAANEFSKRPTSIPLNQCVLHYIGHDRTRFCRCSNPNRHYEKTFDVVSESTHLKASLILYMDRHDIESCNIAEFQKYKKQRKAQWAKYGMHIDDFHYTSKKKNVVCRCAKFESHGYGAPRNSEIIEQCAEYFCLHQGMMSCSKQQWRRIESDFPPVYSSPITQPEPFKHVSQSFYEFSENRDAKPDHSPVSLEMEMRSNAECVTPVAPTHRRKASQDEPEMPTKVWQNARPSLWVPEYGTPSAMSTPLGTAYPVTSILRPTVAVFPATSILPPTVPTKISHGSAPAPLNLSQRAFTSAYCSDIQWDAGVSDEEASPDTPRACAPRFTSAFNMASMQANAKTILDETICEFRGDFHYPRPSMAEATMGVPDRYEMNTDTRASVSGAMLGVLAASEKYNELTTDSFYEIPFGWDDSDVQNTSSTAELPTHRSVFELRADRSAVELAT</sequence>
<name>A0A6A5SCJ2_9PLEO</name>
<dbReference type="OrthoDB" id="3800599at2759"/>
<dbReference type="Proteomes" id="UP000800038">
    <property type="component" value="Unassembled WGS sequence"/>
</dbReference>
<organism evidence="1 2">
    <name type="scientific">Clathrospora elynae</name>
    <dbReference type="NCBI Taxonomy" id="706981"/>
    <lineage>
        <taxon>Eukaryota</taxon>
        <taxon>Fungi</taxon>
        <taxon>Dikarya</taxon>
        <taxon>Ascomycota</taxon>
        <taxon>Pezizomycotina</taxon>
        <taxon>Dothideomycetes</taxon>
        <taxon>Pleosporomycetidae</taxon>
        <taxon>Pleosporales</taxon>
        <taxon>Diademaceae</taxon>
        <taxon>Clathrospora</taxon>
    </lineage>
</organism>
<evidence type="ECO:0000313" key="1">
    <source>
        <dbReference type="EMBL" id="KAF1938331.1"/>
    </source>
</evidence>
<evidence type="ECO:0000313" key="2">
    <source>
        <dbReference type="Proteomes" id="UP000800038"/>
    </source>
</evidence>
<accession>A0A6A5SCJ2</accession>
<gene>
    <name evidence="1" type="ORF">EJ02DRAFT_437208</name>
</gene>
<dbReference type="EMBL" id="ML976108">
    <property type="protein sequence ID" value="KAF1938331.1"/>
    <property type="molecule type" value="Genomic_DNA"/>
</dbReference>
<dbReference type="AlphaFoldDB" id="A0A6A5SCJ2"/>